<proteinExistence type="predicted"/>
<dbReference type="InterPro" id="IPR012495">
    <property type="entry name" value="TadE-like_dom"/>
</dbReference>
<evidence type="ECO:0000256" key="1">
    <source>
        <dbReference type="SAM" id="Phobius"/>
    </source>
</evidence>
<dbReference type="STRING" id="47864.GA0070560_11456"/>
<organism evidence="3 4">
    <name type="scientific">Micromonospora halophytica</name>
    <dbReference type="NCBI Taxonomy" id="47864"/>
    <lineage>
        <taxon>Bacteria</taxon>
        <taxon>Bacillati</taxon>
        <taxon>Actinomycetota</taxon>
        <taxon>Actinomycetes</taxon>
        <taxon>Micromonosporales</taxon>
        <taxon>Micromonosporaceae</taxon>
        <taxon>Micromonospora</taxon>
    </lineage>
</organism>
<protein>
    <submittedName>
        <fullName evidence="3">TadE-like protein</fullName>
    </submittedName>
</protein>
<dbReference type="OrthoDB" id="3387995at2"/>
<reference evidence="4" key="1">
    <citation type="submission" date="2016-06" db="EMBL/GenBank/DDBJ databases">
        <authorList>
            <person name="Varghese N."/>
        </authorList>
    </citation>
    <scope>NUCLEOTIDE SEQUENCE [LARGE SCALE GENOMIC DNA]</scope>
    <source>
        <strain evidence="4">DSM 43171</strain>
    </source>
</reference>
<dbReference type="RefSeq" id="WP_091298999.1">
    <property type="nucleotide sequence ID" value="NZ_FMDN01000014.1"/>
</dbReference>
<keyword evidence="4" id="KW-1185">Reference proteome</keyword>
<dbReference type="Proteomes" id="UP000199408">
    <property type="component" value="Unassembled WGS sequence"/>
</dbReference>
<keyword evidence="1" id="KW-0812">Transmembrane</keyword>
<evidence type="ECO:0000313" key="3">
    <source>
        <dbReference type="EMBL" id="SCG59837.1"/>
    </source>
</evidence>
<sequence length="150" mass="15592">MNRTRRGRRRRLGGDRGSVTTEVVLYAPLLFLLVLVGVQFALWALAQLGVQHAANHALQTTRVSGGTAAAGRADAATVLDQVAGQVVVDPSVSVTRTADTATVAVAGRVPAVVPFLRLQVSTQASAPVERFRPSTLSLAPSPPGVEGDST</sequence>
<dbReference type="AlphaFoldDB" id="A0A1C5INC0"/>
<keyword evidence="1" id="KW-1133">Transmembrane helix</keyword>
<feature type="domain" description="TadE-like" evidence="2">
    <location>
        <begin position="17"/>
        <end position="57"/>
    </location>
</feature>
<feature type="transmembrane region" description="Helical" evidence="1">
    <location>
        <begin position="21"/>
        <end position="46"/>
    </location>
</feature>
<evidence type="ECO:0000313" key="4">
    <source>
        <dbReference type="Proteomes" id="UP000199408"/>
    </source>
</evidence>
<name>A0A1C5INC0_9ACTN</name>
<dbReference type="EMBL" id="FMDN01000014">
    <property type="protein sequence ID" value="SCG59837.1"/>
    <property type="molecule type" value="Genomic_DNA"/>
</dbReference>
<accession>A0A1C5INC0</accession>
<dbReference type="Pfam" id="PF07811">
    <property type="entry name" value="TadE"/>
    <property type="match status" value="1"/>
</dbReference>
<gene>
    <name evidence="3" type="ORF">GA0070560_11456</name>
</gene>
<keyword evidence="1" id="KW-0472">Membrane</keyword>
<evidence type="ECO:0000259" key="2">
    <source>
        <dbReference type="Pfam" id="PF07811"/>
    </source>
</evidence>